<protein>
    <submittedName>
        <fullName evidence="1">Uncharacterized protein</fullName>
    </submittedName>
</protein>
<name>A0ACC3SLK9_9PEZI</name>
<evidence type="ECO:0000313" key="2">
    <source>
        <dbReference type="Proteomes" id="UP001320706"/>
    </source>
</evidence>
<dbReference type="Proteomes" id="UP001320706">
    <property type="component" value="Unassembled WGS sequence"/>
</dbReference>
<dbReference type="EMBL" id="JAMKPW020000004">
    <property type="protein sequence ID" value="KAK8219367.1"/>
    <property type="molecule type" value="Genomic_DNA"/>
</dbReference>
<keyword evidence="2" id="KW-1185">Reference proteome</keyword>
<proteinExistence type="predicted"/>
<gene>
    <name evidence="1" type="ORF">M8818_001102</name>
</gene>
<organism evidence="1 2">
    <name type="scientific">Zalaria obscura</name>
    <dbReference type="NCBI Taxonomy" id="2024903"/>
    <lineage>
        <taxon>Eukaryota</taxon>
        <taxon>Fungi</taxon>
        <taxon>Dikarya</taxon>
        <taxon>Ascomycota</taxon>
        <taxon>Pezizomycotina</taxon>
        <taxon>Dothideomycetes</taxon>
        <taxon>Dothideomycetidae</taxon>
        <taxon>Dothideales</taxon>
        <taxon>Zalariaceae</taxon>
        <taxon>Zalaria</taxon>
    </lineage>
</organism>
<reference evidence="1" key="1">
    <citation type="submission" date="2024-02" db="EMBL/GenBank/DDBJ databases">
        <title>Metagenome Assembled Genome of Zalaria obscura JY119.</title>
        <authorList>
            <person name="Vighnesh L."/>
            <person name="Jagadeeshwari U."/>
            <person name="Venkata Ramana C."/>
            <person name="Sasikala C."/>
        </authorList>
    </citation>
    <scope>NUCLEOTIDE SEQUENCE</scope>
    <source>
        <strain evidence="1">JY119</strain>
    </source>
</reference>
<evidence type="ECO:0000313" key="1">
    <source>
        <dbReference type="EMBL" id="KAK8219367.1"/>
    </source>
</evidence>
<sequence length="92" mass="10336">MASLRQKLTRKLSMHDKQANIDEHEDFDDETTGNLHREISEAELEEQQHPQGRPGSFLNRLISHGNKKTEDQLSKEAAAAHNAAMNKQSSTG</sequence>
<comment type="caution">
    <text evidence="1">The sequence shown here is derived from an EMBL/GenBank/DDBJ whole genome shotgun (WGS) entry which is preliminary data.</text>
</comment>
<accession>A0ACC3SLK9</accession>